<dbReference type="InterPro" id="IPR052020">
    <property type="entry name" value="Cyclic_di-GMP/3'3'-cGAMP_PDE"/>
</dbReference>
<sequence>MELTQAQRRIHILMGALPREEVLHMRRVGILVDLFCRHLYDCGIVLHDLECIQHYGRAAGYHDIGKAWVSPYILSSPEHLSAQEVAAIRRHPVYACQFFNRAAPVLCADIPSALFTAVRDCAIYHHEWWNGKGYPFGLTAEDIPLVSRITSICDAFDAMTSNRVYRPAHSAQYACAELERHAGEQFDPQLVQAFLAAATVLLPHAFQTFSTL</sequence>
<dbReference type="Pfam" id="PF13487">
    <property type="entry name" value="HD_5"/>
    <property type="match status" value="1"/>
</dbReference>
<comment type="caution">
    <text evidence="2">The sequence shown here is derived from an EMBL/GenBank/DDBJ whole genome shotgun (WGS) entry which is preliminary data.</text>
</comment>
<dbReference type="GO" id="GO:0016787">
    <property type="term" value="F:hydrolase activity"/>
    <property type="evidence" value="ECO:0007669"/>
    <property type="project" value="UniProtKB-KW"/>
</dbReference>
<keyword evidence="2" id="KW-0378">Hydrolase</keyword>
<feature type="domain" description="HD-GYP" evidence="1">
    <location>
        <begin position="1"/>
        <end position="210"/>
    </location>
</feature>
<proteinExistence type="predicted"/>
<dbReference type="PROSITE" id="PS51832">
    <property type="entry name" value="HD_GYP"/>
    <property type="match status" value="1"/>
</dbReference>
<dbReference type="InterPro" id="IPR037522">
    <property type="entry name" value="HD_GYP_dom"/>
</dbReference>
<name>A0A644VS96_9ZZZZ</name>
<dbReference type="Gene3D" id="1.10.3210.10">
    <property type="entry name" value="Hypothetical protein af1432"/>
    <property type="match status" value="1"/>
</dbReference>
<organism evidence="2">
    <name type="scientific">bioreactor metagenome</name>
    <dbReference type="NCBI Taxonomy" id="1076179"/>
    <lineage>
        <taxon>unclassified sequences</taxon>
        <taxon>metagenomes</taxon>
        <taxon>ecological metagenomes</taxon>
    </lineage>
</organism>
<accession>A0A644VS96</accession>
<dbReference type="PANTHER" id="PTHR45228">
    <property type="entry name" value="CYCLIC DI-GMP PHOSPHODIESTERASE TM_0186-RELATED"/>
    <property type="match status" value="1"/>
</dbReference>
<dbReference type="InterPro" id="IPR003607">
    <property type="entry name" value="HD/PDEase_dom"/>
</dbReference>
<dbReference type="SUPFAM" id="SSF109604">
    <property type="entry name" value="HD-domain/PDEase-like"/>
    <property type="match status" value="1"/>
</dbReference>
<gene>
    <name evidence="2" type="ORF">SDC9_40425</name>
</gene>
<evidence type="ECO:0000313" key="2">
    <source>
        <dbReference type="EMBL" id="MPL94274.1"/>
    </source>
</evidence>
<reference evidence="2" key="1">
    <citation type="submission" date="2019-08" db="EMBL/GenBank/DDBJ databases">
        <authorList>
            <person name="Kucharzyk K."/>
            <person name="Murdoch R.W."/>
            <person name="Higgins S."/>
            <person name="Loffler F."/>
        </authorList>
    </citation>
    <scope>NUCLEOTIDE SEQUENCE</scope>
</reference>
<dbReference type="EC" id="3.1.4.-" evidence="2"/>
<dbReference type="EMBL" id="VSSQ01000421">
    <property type="protein sequence ID" value="MPL94274.1"/>
    <property type="molecule type" value="Genomic_DNA"/>
</dbReference>
<protein>
    <submittedName>
        <fullName evidence="2">3'3'-cGAMP-specific phosphodiesterase 2</fullName>
        <ecNumber evidence="2">3.1.4.-</ecNumber>
    </submittedName>
</protein>
<dbReference type="CDD" id="cd00077">
    <property type="entry name" value="HDc"/>
    <property type="match status" value="1"/>
</dbReference>
<dbReference type="AlphaFoldDB" id="A0A644VS96"/>
<evidence type="ECO:0000259" key="1">
    <source>
        <dbReference type="PROSITE" id="PS51832"/>
    </source>
</evidence>